<sequence>MSLISSCPFHFHGKVSYTSLCLLPQMHLVASYSSNPKDGTHVRRNRTVVLRTVYKGTPRFTIQASSGSPTAESISGADKILTPSARLNSASDVVTNFYGGINSHELAAVEGLIAENCVYEDLIFPRPFVGRKAVLEFFKKFIDSISTELQFIIDDISDQDTTAVGVVWHLEWKGKPFPFSKGCSFYRLEVINGVRQITYARDSVEPTIKPGESALAAIRGVTWLLQQFPWFAEWL</sequence>
<reference evidence="2" key="1">
    <citation type="submission" date="2023-05" db="EMBL/GenBank/DDBJ databases">
        <title>Nepenthes gracilis genome sequencing.</title>
        <authorList>
            <person name="Fukushima K."/>
        </authorList>
    </citation>
    <scope>NUCLEOTIDE SEQUENCE</scope>
    <source>
        <strain evidence="2">SING2019-196</strain>
    </source>
</reference>
<proteinExistence type="predicted"/>
<organism evidence="2 3">
    <name type="scientific">Nepenthes gracilis</name>
    <name type="common">Slender pitcher plant</name>
    <dbReference type="NCBI Taxonomy" id="150966"/>
    <lineage>
        <taxon>Eukaryota</taxon>
        <taxon>Viridiplantae</taxon>
        <taxon>Streptophyta</taxon>
        <taxon>Embryophyta</taxon>
        <taxon>Tracheophyta</taxon>
        <taxon>Spermatophyta</taxon>
        <taxon>Magnoliopsida</taxon>
        <taxon>eudicotyledons</taxon>
        <taxon>Gunneridae</taxon>
        <taxon>Pentapetalae</taxon>
        <taxon>Caryophyllales</taxon>
        <taxon>Nepenthaceae</taxon>
        <taxon>Nepenthes</taxon>
    </lineage>
</organism>
<gene>
    <name evidence="2" type="ORF">Nepgr_013406</name>
</gene>
<evidence type="ECO:0000313" key="2">
    <source>
        <dbReference type="EMBL" id="GMH11565.1"/>
    </source>
</evidence>
<accession>A0AAD3XPC9</accession>
<name>A0AAD3XPC9_NEPGR</name>
<dbReference type="PANTHER" id="PTHR33698">
    <property type="entry name" value="NUCLEAR TRANSPORT FACTOR 2 (NTF2)-LIKE PROTEIN"/>
    <property type="match status" value="1"/>
</dbReference>
<dbReference type="EMBL" id="BSYO01000011">
    <property type="protein sequence ID" value="GMH11565.1"/>
    <property type="molecule type" value="Genomic_DNA"/>
</dbReference>
<dbReference type="Gene3D" id="3.10.450.50">
    <property type="match status" value="1"/>
</dbReference>
<comment type="caution">
    <text evidence="2">The sequence shown here is derived from an EMBL/GenBank/DDBJ whole genome shotgun (WGS) entry which is preliminary data.</text>
</comment>
<dbReference type="Pfam" id="PF12680">
    <property type="entry name" value="SnoaL_2"/>
    <property type="match status" value="1"/>
</dbReference>
<protein>
    <recommendedName>
        <fullName evidence="1">SnoaL-like domain-containing protein</fullName>
    </recommendedName>
</protein>
<dbReference type="InterPro" id="IPR037401">
    <property type="entry name" value="SnoaL-like"/>
</dbReference>
<feature type="domain" description="SnoaL-like" evidence="1">
    <location>
        <begin position="94"/>
        <end position="189"/>
    </location>
</feature>
<dbReference type="InterPro" id="IPR032710">
    <property type="entry name" value="NTF2-like_dom_sf"/>
</dbReference>
<dbReference type="Proteomes" id="UP001279734">
    <property type="component" value="Unassembled WGS sequence"/>
</dbReference>
<evidence type="ECO:0000313" key="3">
    <source>
        <dbReference type="Proteomes" id="UP001279734"/>
    </source>
</evidence>
<dbReference type="SUPFAM" id="SSF54427">
    <property type="entry name" value="NTF2-like"/>
    <property type="match status" value="1"/>
</dbReference>
<keyword evidence="3" id="KW-1185">Reference proteome</keyword>
<evidence type="ECO:0000259" key="1">
    <source>
        <dbReference type="Pfam" id="PF12680"/>
    </source>
</evidence>
<dbReference type="AlphaFoldDB" id="A0AAD3XPC9"/>
<dbReference type="PANTHER" id="PTHR33698:SF3">
    <property type="entry name" value="OS09G0266000 PROTEIN"/>
    <property type="match status" value="1"/>
</dbReference>